<proteinExistence type="predicted"/>
<evidence type="ECO:0000313" key="2">
    <source>
        <dbReference type="Proteomes" id="UP000077248"/>
    </source>
</evidence>
<dbReference type="KEGG" id="aalt:CC77DRAFT_1011929"/>
<accession>A0A177DCE7</accession>
<gene>
    <name evidence="1" type="ORF">CC77DRAFT_1011929</name>
</gene>
<dbReference type="EMBL" id="KV441488">
    <property type="protein sequence ID" value="OAG16867.1"/>
    <property type="molecule type" value="Genomic_DNA"/>
</dbReference>
<dbReference type="Proteomes" id="UP000077248">
    <property type="component" value="Unassembled WGS sequence"/>
</dbReference>
<dbReference type="RefSeq" id="XP_018382288.1">
    <property type="nucleotide sequence ID" value="XM_018523737.1"/>
</dbReference>
<organism evidence="1 2">
    <name type="scientific">Alternaria alternata</name>
    <name type="common">Alternaria rot fungus</name>
    <name type="synonym">Torula alternata</name>
    <dbReference type="NCBI Taxonomy" id="5599"/>
    <lineage>
        <taxon>Eukaryota</taxon>
        <taxon>Fungi</taxon>
        <taxon>Dikarya</taxon>
        <taxon>Ascomycota</taxon>
        <taxon>Pezizomycotina</taxon>
        <taxon>Dothideomycetes</taxon>
        <taxon>Pleosporomycetidae</taxon>
        <taxon>Pleosporales</taxon>
        <taxon>Pleosporineae</taxon>
        <taxon>Pleosporaceae</taxon>
        <taxon>Alternaria</taxon>
        <taxon>Alternaria sect. Alternaria</taxon>
        <taxon>Alternaria alternata complex</taxon>
    </lineage>
</organism>
<protein>
    <submittedName>
        <fullName evidence="1">Uncharacterized protein</fullName>
    </submittedName>
</protein>
<reference evidence="1 2" key="1">
    <citation type="submission" date="2016-05" db="EMBL/GenBank/DDBJ databases">
        <title>Comparative analysis of secretome profiles of manganese(II)-oxidizing ascomycete fungi.</title>
        <authorList>
            <consortium name="DOE Joint Genome Institute"/>
            <person name="Zeiner C.A."/>
            <person name="Purvine S.O."/>
            <person name="Zink E.M."/>
            <person name="Wu S."/>
            <person name="Pasa-Tolic L."/>
            <person name="Chaput D.L."/>
            <person name="Haridas S."/>
            <person name="Grigoriev I.V."/>
            <person name="Santelli C.M."/>
            <person name="Hansel C.M."/>
        </authorList>
    </citation>
    <scope>NUCLEOTIDE SEQUENCE [LARGE SCALE GENOMIC DNA]</scope>
    <source>
        <strain evidence="1 2">SRC1lrK2f</strain>
    </source>
</reference>
<name>A0A177DCE7_ALTAL</name>
<dbReference type="VEuPathDB" id="FungiDB:CC77DRAFT_1011929"/>
<sequence>MKKAMSFQSHAEGPLLFLFVHTNTSARYRRRVFLESGYNSTFPPDLSGYNPQHCLKSVGVTFQTDHIEGPILRREFLLCSCCSRNAGRNIRHCAAGESVPVASEARLGRTNVTVSAAQAAQKRCATAPHVCRIVNLVPWADLPNGLSRSSVGSADASEDGFSDLHQRRTIAPHLITEVDRDRPLSHAFPAKLR</sequence>
<dbReference type="AlphaFoldDB" id="A0A177DCE7"/>
<dbReference type="GeneID" id="29109331"/>
<keyword evidence="2" id="KW-1185">Reference proteome</keyword>
<evidence type="ECO:0000313" key="1">
    <source>
        <dbReference type="EMBL" id="OAG16867.1"/>
    </source>
</evidence>